<dbReference type="Proteomes" id="UP000036338">
    <property type="component" value="Unassembled WGS sequence"/>
</dbReference>
<reference evidence="1 2" key="1">
    <citation type="submission" date="2015-05" db="EMBL/GenBank/DDBJ databases">
        <title>Draft genome of Burkholderia cepacia LK29.</title>
        <authorList>
            <person name="Chan X.Y."/>
        </authorList>
    </citation>
    <scope>NUCLEOTIDE SEQUENCE [LARGE SCALE GENOMIC DNA]</scope>
    <source>
        <strain evidence="1 2">LK29</strain>
    </source>
</reference>
<comment type="caution">
    <text evidence="1">The sequence shown here is derived from an EMBL/GenBank/DDBJ whole genome shotgun (WGS) entry which is preliminary data.</text>
</comment>
<dbReference type="AlphaFoldDB" id="A0A0J5WZ06"/>
<name>A0A0J5WZ06_BURCE</name>
<proteinExistence type="predicted"/>
<gene>
    <name evidence="1" type="ORF">VL15_15245</name>
</gene>
<sequence length="90" mass="9821">MIAAPMLEQRDTMGALDWTVVSDYGYSHRSGWTIGVCRVRDKWVVELWDGASLYANVESPVAAARLHRELVAESASSAPGGLGEQHEMSS</sequence>
<dbReference type="RefSeq" id="WP_048246453.1">
    <property type="nucleotide sequence ID" value="NZ_LDWR01000024.1"/>
</dbReference>
<evidence type="ECO:0000313" key="2">
    <source>
        <dbReference type="Proteomes" id="UP000036338"/>
    </source>
</evidence>
<dbReference type="PATRIC" id="fig|292.27.peg.2993"/>
<dbReference type="EMBL" id="LDWR01000024">
    <property type="protein sequence ID" value="KML57068.1"/>
    <property type="molecule type" value="Genomic_DNA"/>
</dbReference>
<accession>A0A0J5WZ06</accession>
<evidence type="ECO:0000313" key="1">
    <source>
        <dbReference type="EMBL" id="KML57068.1"/>
    </source>
</evidence>
<protein>
    <submittedName>
        <fullName evidence="1">Uncharacterized protein</fullName>
    </submittedName>
</protein>
<organism evidence="1 2">
    <name type="scientific">Burkholderia cepacia</name>
    <name type="common">Pseudomonas cepacia</name>
    <dbReference type="NCBI Taxonomy" id="292"/>
    <lineage>
        <taxon>Bacteria</taxon>
        <taxon>Pseudomonadati</taxon>
        <taxon>Pseudomonadota</taxon>
        <taxon>Betaproteobacteria</taxon>
        <taxon>Burkholderiales</taxon>
        <taxon>Burkholderiaceae</taxon>
        <taxon>Burkholderia</taxon>
        <taxon>Burkholderia cepacia complex</taxon>
    </lineage>
</organism>